<dbReference type="Gene3D" id="1.25.40.10">
    <property type="entry name" value="Tetratricopeptide repeat domain"/>
    <property type="match status" value="1"/>
</dbReference>
<dbReference type="Pfam" id="PF13525">
    <property type="entry name" value="YfiO"/>
    <property type="match status" value="1"/>
</dbReference>
<keyword evidence="4" id="KW-0472">Membrane</keyword>
<evidence type="ECO:0000256" key="1">
    <source>
        <dbReference type="ARBA" id="ARBA00022729"/>
    </source>
</evidence>
<keyword evidence="2" id="KW-0802">TPR repeat</keyword>
<evidence type="ECO:0000313" key="6">
    <source>
        <dbReference type="EMBL" id="PYG89003.1"/>
    </source>
</evidence>
<organism evidence="6 7">
    <name type="scientific">Ruminiclostridium sufflavum DSM 19573</name>
    <dbReference type="NCBI Taxonomy" id="1121337"/>
    <lineage>
        <taxon>Bacteria</taxon>
        <taxon>Bacillati</taxon>
        <taxon>Bacillota</taxon>
        <taxon>Clostridia</taxon>
        <taxon>Eubacteriales</taxon>
        <taxon>Oscillospiraceae</taxon>
        <taxon>Ruminiclostridium</taxon>
    </lineage>
</organism>
<keyword evidence="4" id="KW-0812">Transmembrane</keyword>
<proteinExistence type="predicted"/>
<feature type="coiled-coil region" evidence="3">
    <location>
        <begin position="84"/>
        <end position="118"/>
    </location>
</feature>
<keyword evidence="7" id="KW-1185">Reference proteome</keyword>
<keyword evidence="3" id="KW-0175">Coiled coil</keyword>
<keyword evidence="1" id="KW-0732">Signal</keyword>
<dbReference type="AlphaFoldDB" id="A0A318Y9B8"/>
<evidence type="ECO:0000256" key="2">
    <source>
        <dbReference type="PROSITE-ProRule" id="PRU00339"/>
    </source>
</evidence>
<dbReference type="InterPro" id="IPR011990">
    <property type="entry name" value="TPR-like_helical_dom_sf"/>
</dbReference>
<dbReference type="InterPro" id="IPR019734">
    <property type="entry name" value="TPR_rpt"/>
</dbReference>
<name>A0A318Y9B8_9FIRM</name>
<sequence>MKFYYSVILEYGGNEVMNLKFTNHKDSKNEKKQIWIYALILFTGAFIVLLLTAYSQVKFQNNISEYQSKLSTEEKAKINVVTDYNAAVKEIDRLTDEVESLRNKLVESEQSLASEESKGLELNTKYTDTIVCNDLLLTAYEDYNKSDYINCAIKLKYDINTALLSTKSKELYDDLVSKSFKKVSQSLYTEGYRSYKNKKYDDAIQSLSRTIDFAQKDDYFVDDAYFYLAKSYYKTEKYNEAKTLISSFIDIYPDSTFVDLMKELYNKMI</sequence>
<reference evidence="6 7" key="1">
    <citation type="submission" date="2018-06" db="EMBL/GenBank/DDBJ databases">
        <title>Genomic Encyclopedia of Type Strains, Phase I: the one thousand microbial genomes (KMG-I) project.</title>
        <authorList>
            <person name="Kyrpides N."/>
        </authorList>
    </citation>
    <scope>NUCLEOTIDE SEQUENCE [LARGE SCALE GENOMIC DNA]</scope>
    <source>
        <strain evidence="6 7">DSM 19573</strain>
    </source>
</reference>
<keyword evidence="4" id="KW-1133">Transmembrane helix</keyword>
<feature type="domain" description="Outer membrane lipoprotein BamD-like" evidence="5">
    <location>
        <begin position="184"/>
        <end position="257"/>
    </location>
</feature>
<dbReference type="InterPro" id="IPR039565">
    <property type="entry name" value="BamD-like"/>
</dbReference>
<protein>
    <submittedName>
        <fullName evidence="6">Outer membrane lipoprotein YfiO</fullName>
    </submittedName>
</protein>
<keyword evidence="6" id="KW-0449">Lipoprotein</keyword>
<dbReference type="EMBL" id="QKMR01000004">
    <property type="protein sequence ID" value="PYG89003.1"/>
    <property type="molecule type" value="Genomic_DNA"/>
</dbReference>
<gene>
    <name evidence="6" type="ORF">LY28_00821</name>
</gene>
<evidence type="ECO:0000259" key="5">
    <source>
        <dbReference type="Pfam" id="PF13525"/>
    </source>
</evidence>
<evidence type="ECO:0000256" key="3">
    <source>
        <dbReference type="SAM" id="Coils"/>
    </source>
</evidence>
<evidence type="ECO:0000313" key="7">
    <source>
        <dbReference type="Proteomes" id="UP000248132"/>
    </source>
</evidence>
<accession>A0A318Y9B8</accession>
<dbReference type="PROSITE" id="PS50005">
    <property type="entry name" value="TPR"/>
    <property type="match status" value="1"/>
</dbReference>
<dbReference type="Proteomes" id="UP000248132">
    <property type="component" value="Unassembled WGS sequence"/>
</dbReference>
<evidence type="ECO:0000256" key="4">
    <source>
        <dbReference type="SAM" id="Phobius"/>
    </source>
</evidence>
<feature type="repeat" description="TPR" evidence="2">
    <location>
        <begin position="222"/>
        <end position="255"/>
    </location>
</feature>
<dbReference type="SUPFAM" id="SSF48452">
    <property type="entry name" value="TPR-like"/>
    <property type="match status" value="1"/>
</dbReference>
<comment type="caution">
    <text evidence="6">The sequence shown here is derived from an EMBL/GenBank/DDBJ whole genome shotgun (WGS) entry which is preliminary data.</text>
</comment>
<feature type="transmembrane region" description="Helical" evidence="4">
    <location>
        <begin position="34"/>
        <end position="54"/>
    </location>
</feature>